<organism evidence="1 2">
    <name type="scientific">Streptomyces cyanogenus</name>
    <dbReference type="NCBI Taxonomy" id="80860"/>
    <lineage>
        <taxon>Bacteria</taxon>
        <taxon>Bacillati</taxon>
        <taxon>Actinomycetota</taxon>
        <taxon>Actinomycetes</taxon>
        <taxon>Kitasatosporales</taxon>
        <taxon>Streptomycetaceae</taxon>
        <taxon>Streptomyces</taxon>
    </lineage>
</organism>
<sequence length="71" mass="7663">MTTGPDRVDVLGPNGRLWTLDTADGDRIGEDDGVMVTTNRLAGHTQLLRADGTWIVVNGEGTKEPPLYGLR</sequence>
<keyword evidence="2" id="KW-1185">Reference proteome</keyword>
<dbReference type="RefSeq" id="WP_243769310.1">
    <property type="nucleotide sequence ID" value="NZ_CP071839.1"/>
</dbReference>
<dbReference type="EMBL" id="CP071839">
    <property type="protein sequence ID" value="QTE00939.1"/>
    <property type="molecule type" value="Genomic_DNA"/>
</dbReference>
<gene>
    <name evidence="1" type="ORF">S1361_26645</name>
</gene>
<accession>A0ABX7TZK1</accession>
<evidence type="ECO:0000313" key="2">
    <source>
        <dbReference type="Proteomes" id="UP000663908"/>
    </source>
</evidence>
<reference evidence="1 2" key="1">
    <citation type="submission" date="2021-03" db="EMBL/GenBank/DDBJ databases">
        <title>Complete genome sequence of Streptomyces cyanogenus S136, producer of anticancer angucycline landomycin A.</title>
        <authorList>
            <person name="Hrab P."/>
            <person name="Ruckert C."/>
            <person name="Busche T."/>
            <person name="Ostash I."/>
            <person name="Kalinowski J."/>
            <person name="Fedorenko V."/>
            <person name="Yushchuk O."/>
            <person name="Ostash B."/>
        </authorList>
    </citation>
    <scope>NUCLEOTIDE SEQUENCE [LARGE SCALE GENOMIC DNA]</scope>
    <source>
        <strain evidence="1 2">S136</strain>
    </source>
</reference>
<evidence type="ECO:0000313" key="1">
    <source>
        <dbReference type="EMBL" id="QTE00939.1"/>
    </source>
</evidence>
<proteinExistence type="predicted"/>
<dbReference type="Proteomes" id="UP000663908">
    <property type="component" value="Chromosome"/>
</dbReference>
<protein>
    <submittedName>
        <fullName evidence="1">Uncharacterized protein</fullName>
    </submittedName>
</protein>
<name>A0ABX7TZK1_STRCY</name>